<keyword evidence="6" id="KW-0503">Monooxygenase</keyword>
<dbReference type="InterPro" id="IPR036396">
    <property type="entry name" value="Cyt_P450_sf"/>
</dbReference>
<accession>A0A0D2C0Z3</accession>
<dbReference type="AlphaFoldDB" id="A0A0D2C0Z3"/>
<keyword evidence="7" id="KW-0732">Signal</keyword>
<name>A0A0D2C0Z3_9EURO</name>
<dbReference type="GeneID" id="27349071"/>
<dbReference type="VEuPathDB" id="FungiDB:PV07_09877"/>
<dbReference type="PROSITE" id="PS00086">
    <property type="entry name" value="CYTOCHROME_P450"/>
    <property type="match status" value="1"/>
</dbReference>
<feature type="binding site" description="axial binding residue" evidence="5">
    <location>
        <position position="446"/>
    </location>
    <ligand>
        <name>heme</name>
        <dbReference type="ChEBI" id="CHEBI:30413"/>
    </ligand>
    <ligandPart>
        <name>Fe</name>
        <dbReference type="ChEBI" id="CHEBI:18248"/>
    </ligandPart>
</feature>
<keyword evidence="2 5" id="KW-0479">Metal-binding</keyword>
<feature type="signal peptide" evidence="7">
    <location>
        <begin position="1"/>
        <end position="21"/>
    </location>
</feature>
<dbReference type="RefSeq" id="XP_016244361.1">
    <property type="nucleotide sequence ID" value="XM_016397170.1"/>
</dbReference>
<evidence type="ECO:0000256" key="3">
    <source>
        <dbReference type="ARBA" id="ARBA00023002"/>
    </source>
</evidence>
<dbReference type="PANTHER" id="PTHR24305:SF172">
    <property type="entry name" value="P450, PUTATIVE (EUROFUNG)-RELATED"/>
    <property type="match status" value="1"/>
</dbReference>
<dbReference type="PRINTS" id="PR00463">
    <property type="entry name" value="EP450I"/>
</dbReference>
<proteinExistence type="inferred from homology"/>
<dbReference type="CDD" id="cd11061">
    <property type="entry name" value="CYP67-like"/>
    <property type="match status" value="1"/>
</dbReference>
<dbReference type="InterPro" id="IPR002401">
    <property type="entry name" value="Cyt_P450_E_grp-I"/>
</dbReference>
<evidence type="ECO:0008006" key="10">
    <source>
        <dbReference type="Google" id="ProtNLM"/>
    </source>
</evidence>
<evidence type="ECO:0000256" key="6">
    <source>
        <dbReference type="RuleBase" id="RU000461"/>
    </source>
</evidence>
<evidence type="ECO:0000313" key="8">
    <source>
        <dbReference type="EMBL" id="KIW24145.1"/>
    </source>
</evidence>
<dbReference type="Gene3D" id="1.10.630.10">
    <property type="entry name" value="Cytochrome P450"/>
    <property type="match status" value="1"/>
</dbReference>
<dbReference type="GO" id="GO:0016705">
    <property type="term" value="F:oxidoreductase activity, acting on paired donors, with incorporation or reduction of molecular oxygen"/>
    <property type="evidence" value="ECO:0007669"/>
    <property type="project" value="InterPro"/>
</dbReference>
<evidence type="ECO:0000256" key="2">
    <source>
        <dbReference type="ARBA" id="ARBA00022723"/>
    </source>
</evidence>
<keyword evidence="3 6" id="KW-0560">Oxidoreductase</keyword>
<dbReference type="InterPro" id="IPR017972">
    <property type="entry name" value="Cyt_P450_CS"/>
</dbReference>
<dbReference type="SUPFAM" id="SSF48264">
    <property type="entry name" value="Cytochrome P450"/>
    <property type="match status" value="1"/>
</dbReference>
<dbReference type="GO" id="GO:0004497">
    <property type="term" value="F:monooxygenase activity"/>
    <property type="evidence" value="ECO:0007669"/>
    <property type="project" value="UniProtKB-KW"/>
</dbReference>
<dbReference type="GO" id="GO:0020037">
    <property type="term" value="F:heme binding"/>
    <property type="evidence" value="ECO:0007669"/>
    <property type="project" value="InterPro"/>
</dbReference>
<dbReference type="PRINTS" id="PR00385">
    <property type="entry name" value="P450"/>
</dbReference>
<dbReference type="HOGENOM" id="CLU_001570_14_0_1"/>
<dbReference type="GO" id="GO:0005506">
    <property type="term" value="F:iron ion binding"/>
    <property type="evidence" value="ECO:0007669"/>
    <property type="project" value="InterPro"/>
</dbReference>
<evidence type="ECO:0000256" key="7">
    <source>
        <dbReference type="SAM" id="SignalP"/>
    </source>
</evidence>
<dbReference type="Pfam" id="PF00067">
    <property type="entry name" value="p450"/>
    <property type="match status" value="1"/>
</dbReference>
<comment type="similarity">
    <text evidence="6">Belongs to the cytochrome P450 family.</text>
</comment>
<evidence type="ECO:0000256" key="4">
    <source>
        <dbReference type="ARBA" id="ARBA00023004"/>
    </source>
</evidence>
<keyword evidence="5 6" id="KW-0349">Heme</keyword>
<gene>
    <name evidence="8" type="ORF">PV07_09877</name>
</gene>
<evidence type="ECO:0000256" key="5">
    <source>
        <dbReference type="PIRSR" id="PIRSR602401-1"/>
    </source>
</evidence>
<dbReference type="OrthoDB" id="2789670at2759"/>
<protein>
    <recommendedName>
        <fullName evidence="10">Benzoate 4-monooxygenase</fullName>
    </recommendedName>
</protein>
<comment type="cofactor">
    <cofactor evidence="1 5">
        <name>heme</name>
        <dbReference type="ChEBI" id="CHEBI:30413"/>
    </cofactor>
</comment>
<keyword evidence="9" id="KW-1185">Reference proteome</keyword>
<dbReference type="InterPro" id="IPR001128">
    <property type="entry name" value="Cyt_P450"/>
</dbReference>
<sequence>MLAAVCLACVALFAVFQPLLSYLNDAKHLRKFPAPSYAAFSSLWRIRHNINKRHFVAIHQAHRDLGTHVRIAPNHISISDPKAMNDIYGHGANFLKDAWYDGGAGEHRNMGDTRVKAEHQAKRKMFAHVFAQKTIASLEPVVTQKAAMLVHEIDRKAEAGQEINIRRYLNYFTIDLITELLYGESLGCLERGDDVVDAETREGKLYKTGLIQSLHRAMSINTALGFEAPLLPYTKKLFAWHPYRRAGADFENIVYHNTMKRLRNAAAGGGGGGGGDDFFQRLMVNSRGERLDLSMGEILAECGVIMNAGSDTTTAALTGTIFLLYKNPRVLAKLREELDPVMRNRDVPLYDSVAHLPYLRACIEESLRVRPASTMGLPRVVPAGGRMIAGKFIDEGVTVSVPTYTLLRDPEAFENPDMFDPDRWINGDRAKMSKAHLPFSIGPRACIGRNIAYFEQIILIATLTHLYDFELPSEDFELGIIERFNANPDELIVKCRRRPTTRG</sequence>
<evidence type="ECO:0000256" key="1">
    <source>
        <dbReference type="ARBA" id="ARBA00001971"/>
    </source>
</evidence>
<organism evidence="8 9">
    <name type="scientific">Cladophialophora immunda</name>
    <dbReference type="NCBI Taxonomy" id="569365"/>
    <lineage>
        <taxon>Eukaryota</taxon>
        <taxon>Fungi</taxon>
        <taxon>Dikarya</taxon>
        <taxon>Ascomycota</taxon>
        <taxon>Pezizomycotina</taxon>
        <taxon>Eurotiomycetes</taxon>
        <taxon>Chaetothyriomycetidae</taxon>
        <taxon>Chaetothyriales</taxon>
        <taxon>Herpotrichiellaceae</taxon>
        <taxon>Cladophialophora</taxon>
    </lineage>
</organism>
<reference evidence="8 9" key="1">
    <citation type="submission" date="2015-01" db="EMBL/GenBank/DDBJ databases">
        <title>The Genome Sequence of Cladophialophora immunda CBS83496.</title>
        <authorList>
            <consortium name="The Broad Institute Genomics Platform"/>
            <person name="Cuomo C."/>
            <person name="de Hoog S."/>
            <person name="Gorbushina A."/>
            <person name="Stielow B."/>
            <person name="Teixiera M."/>
            <person name="Abouelleil A."/>
            <person name="Chapman S.B."/>
            <person name="Priest M."/>
            <person name="Young S.K."/>
            <person name="Wortman J."/>
            <person name="Nusbaum C."/>
            <person name="Birren B."/>
        </authorList>
    </citation>
    <scope>NUCLEOTIDE SEQUENCE [LARGE SCALE GENOMIC DNA]</scope>
    <source>
        <strain evidence="8 9">CBS 83496</strain>
    </source>
</reference>
<evidence type="ECO:0000313" key="9">
    <source>
        <dbReference type="Proteomes" id="UP000054466"/>
    </source>
</evidence>
<dbReference type="STRING" id="569365.A0A0D2C0Z3"/>
<keyword evidence="4 5" id="KW-0408">Iron</keyword>
<dbReference type="Proteomes" id="UP000054466">
    <property type="component" value="Unassembled WGS sequence"/>
</dbReference>
<dbReference type="EMBL" id="KN847045">
    <property type="protein sequence ID" value="KIW24145.1"/>
    <property type="molecule type" value="Genomic_DNA"/>
</dbReference>
<feature type="chain" id="PRO_5002239434" description="Benzoate 4-monooxygenase" evidence="7">
    <location>
        <begin position="22"/>
        <end position="503"/>
    </location>
</feature>
<dbReference type="InterPro" id="IPR050121">
    <property type="entry name" value="Cytochrome_P450_monoxygenase"/>
</dbReference>
<dbReference type="PANTHER" id="PTHR24305">
    <property type="entry name" value="CYTOCHROME P450"/>
    <property type="match status" value="1"/>
</dbReference>